<dbReference type="Pfam" id="PF00160">
    <property type="entry name" value="Pro_isomerase"/>
    <property type="match status" value="2"/>
</dbReference>
<dbReference type="Gene3D" id="2.40.100.10">
    <property type="entry name" value="Cyclophilin-like"/>
    <property type="match status" value="2"/>
</dbReference>
<evidence type="ECO:0000256" key="3">
    <source>
        <dbReference type="ARBA" id="ARBA00023235"/>
    </source>
</evidence>
<dbReference type="PROSITE" id="PS50072">
    <property type="entry name" value="CSA_PPIASE_2"/>
    <property type="match status" value="1"/>
</dbReference>
<sequence>MKQTKRFLFLTFLLLLFFSSTKLFSQYNSSNSIILIETNLGDIKLMLYKETPKHRKNFLQLIENKHFDGTLFYRVIKGFVLQGGSQDSRGAAPGRQIGYGSSNRTIESEFLPQYFHKKGALAAARQPDKVNVFKESDVSQFYIAQGRVYTMEELTAMEKAVNKPLRNQIVKRYLTPQKRELLDSLKKNKKVKEFREVANKIKTNISFDFQSSPDKLIFTEAQKKAYTTVGGVPHLDKNYTVFGEVISGFDVIDKIASLKTDKHDRPYQDVKMKVRILKY</sequence>
<evidence type="ECO:0000256" key="1">
    <source>
        <dbReference type="ARBA" id="ARBA00013194"/>
    </source>
</evidence>
<dbReference type="EC" id="5.2.1.8" evidence="1"/>
<dbReference type="OrthoDB" id="9807797at2"/>
<proteinExistence type="predicted"/>
<dbReference type="InterPro" id="IPR044666">
    <property type="entry name" value="Cyclophilin_A-like"/>
</dbReference>
<comment type="caution">
    <text evidence="5">The sequence shown here is derived from an EMBL/GenBank/DDBJ whole genome shotgun (WGS) entry which is preliminary data.</text>
</comment>
<dbReference type="AlphaFoldDB" id="A0A4Q7VMK7"/>
<dbReference type="SUPFAM" id="SSF50891">
    <property type="entry name" value="Cyclophilin-like"/>
    <property type="match status" value="1"/>
</dbReference>
<evidence type="ECO:0000256" key="2">
    <source>
        <dbReference type="ARBA" id="ARBA00023110"/>
    </source>
</evidence>
<dbReference type="CDD" id="cd00317">
    <property type="entry name" value="cyclophilin"/>
    <property type="match status" value="1"/>
</dbReference>
<dbReference type="PANTHER" id="PTHR45625:SF4">
    <property type="entry name" value="PEPTIDYLPROLYL ISOMERASE DOMAIN AND WD REPEAT-CONTAINING PROTEIN 1"/>
    <property type="match status" value="1"/>
</dbReference>
<dbReference type="GO" id="GO:0003755">
    <property type="term" value="F:peptidyl-prolyl cis-trans isomerase activity"/>
    <property type="evidence" value="ECO:0007669"/>
    <property type="project" value="UniProtKB-KW"/>
</dbReference>
<keyword evidence="6" id="KW-1185">Reference proteome</keyword>
<organism evidence="5 6">
    <name type="scientific">Ancylomarina subtilis</name>
    <dbReference type="NCBI Taxonomy" id="1639035"/>
    <lineage>
        <taxon>Bacteria</taxon>
        <taxon>Pseudomonadati</taxon>
        <taxon>Bacteroidota</taxon>
        <taxon>Bacteroidia</taxon>
        <taxon>Marinilabiliales</taxon>
        <taxon>Marinifilaceae</taxon>
        <taxon>Ancylomarina</taxon>
    </lineage>
</organism>
<accession>A0A4Q7VMK7</accession>
<keyword evidence="2" id="KW-0697">Rotamase</keyword>
<evidence type="ECO:0000259" key="4">
    <source>
        <dbReference type="PROSITE" id="PS50072"/>
    </source>
</evidence>
<dbReference type="Proteomes" id="UP000293562">
    <property type="component" value="Unassembled WGS sequence"/>
</dbReference>
<reference evidence="5 6" key="1">
    <citation type="submission" date="2019-02" db="EMBL/GenBank/DDBJ databases">
        <title>Genomic Encyclopedia of Type Strains, Phase IV (KMG-IV): sequencing the most valuable type-strain genomes for metagenomic binning, comparative biology and taxonomic classification.</title>
        <authorList>
            <person name="Goeker M."/>
        </authorList>
    </citation>
    <scope>NUCLEOTIDE SEQUENCE [LARGE SCALE GENOMIC DNA]</scope>
    <source>
        <strain evidence="5 6">DSM 28825</strain>
    </source>
</reference>
<dbReference type="InterPro" id="IPR002130">
    <property type="entry name" value="Cyclophilin-type_PPIase_dom"/>
</dbReference>
<keyword evidence="3 5" id="KW-0413">Isomerase</keyword>
<evidence type="ECO:0000313" key="6">
    <source>
        <dbReference type="Proteomes" id="UP000293562"/>
    </source>
</evidence>
<protein>
    <recommendedName>
        <fullName evidence="1">peptidylprolyl isomerase</fullName>
        <ecNumber evidence="1">5.2.1.8</ecNumber>
    </recommendedName>
</protein>
<feature type="domain" description="PPIase cyclophilin-type" evidence="4">
    <location>
        <begin position="30"/>
        <end position="272"/>
    </location>
</feature>
<dbReference type="RefSeq" id="WP_130307571.1">
    <property type="nucleotide sequence ID" value="NZ_SHKN01000001.1"/>
</dbReference>
<name>A0A4Q7VMK7_9BACT</name>
<dbReference type="InterPro" id="IPR029000">
    <property type="entry name" value="Cyclophilin-like_dom_sf"/>
</dbReference>
<dbReference type="EMBL" id="SHKN01000001">
    <property type="protein sequence ID" value="RZT97560.1"/>
    <property type="molecule type" value="Genomic_DNA"/>
</dbReference>
<dbReference type="PANTHER" id="PTHR45625">
    <property type="entry name" value="PEPTIDYL-PROLYL CIS-TRANS ISOMERASE-RELATED"/>
    <property type="match status" value="1"/>
</dbReference>
<evidence type="ECO:0000313" key="5">
    <source>
        <dbReference type="EMBL" id="RZT97560.1"/>
    </source>
</evidence>
<gene>
    <name evidence="5" type="ORF">EV201_2231</name>
</gene>